<dbReference type="EMBL" id="BMMK01000001">
    <property type="protein sequence ID" value="GGM35682.1"/>
    <property type="molecule type" value="Genomic_DNA"/>
</dbReference>
<evidence type="ECO:0000256" key="5">
    <source>
        <dbReference type="ARBA" id="ARBA00023136"/>
    </source>
</evidence>
<proteinExistence type="predicted"/>
<evidence type="ECO:0000259" key="7">
    <source>
        <dbReference type="Pfam" id="PF12823"/>
    </source>
</evidence>
<evidence type="ECO:0000256" key="3">
    <source>
        <dbReference type="ARBA" id="ARBA00022692"/>
    </source>
</evidence>
<feature type="domain" description="DUF3817" evidence="7">
    <location>
        <begin position="10"/>
        <end position="97"/>
    </location>
</feature>
<evidence type="ECO:0000256" key="2">
    <source>
        <dbReference type="ARBA" id="ARBA00022475"/>
    </source>
</evidence>
<dbReference type="Proteomes" id="UP000637578">
    <property type="component" value="Unassembled WGS sequence"/>
</dbReference>
<comment type="caution">
    <text evidence="8">The sequence shown here is derived from an EMBL/GenBank/DDBJ whole genome shotgun (WGS) entry which is preliminary data.</text>
</comment>
<name>A0A8J3C9L2_9PSEU</name>
<keyword evidence="4 6" id="KW-1133">Transmembrane helix</keyword>
<dbReference type="Pfam" id="PF12823">
    <property type="entry name" value="DUF3817"/>
    <property type="match status" value="1"/>
</dbReference>
<dbReference type="NCBIfam" id="TIGR03954">
    <property type="entry name" value="integ_memb_HG"/>
    <property type="match status" value="1"/>
</dbReference>
<evidence type="ECO:0000313" key="8">
    <source>
        <dbReference type="EMBL" id="GGM35682.1"/>
    </source>
</evidence>
<accession>A0A8J3C9L2</accession>
<dbReference type="PANTHER" id="PTHR40077">
    <property type="entry name" value="MEMBRANE PROTEIN-RELATED"/>
    <property type="match status" value="1"/>
</dbReference>
<evidence type="ECO:0000256" key="4">
    <source>
        <dbReference type="ARBA" id="ARBA00022989"/>
    </source>
</evidence>
<keyword evidence="5 6" id="KW-0472">Membrane</keyword>
<dbReference type="InterPro" id="IPR023845">
    <property type="entry name" value="DUF3817_TM"/>
</dbReference>
<evidence type="ECO:0000256" key="6">
    <source>
        <dbReference type="SAM" id="Phobius"/>
    </source>
</evidence>
<dbReference type="AlphaFoldDB" id="A0A8J3C9L2"/>
<keyword evidence="9" id="KW-1185">Reference proteome</keyword>
<reference evidence="8" key="1">
    <citation type="journal article" date="2014" name="Int. J. Syst. Evol. Microbiol.">
        <title>Complete genome sequence of Corynebacterium casei LMG S-19264T (=DSM 44701T), isolated from a smear-ripened cheese.</title>
        <authorList>
            <consortium name="US DOE Joint Genome Institute (JGI-PGF)"/>
            <person name="Walter F."/>
            <person name="Albersmeier A."/>
            <person name="Kalinowski J."/>
            <person name="Ruckert C."/>
        </authorList>
    </citation>
    <scope>NUCLEOTIDE SEQUENCE</scope>
    <source>
        <strain evidence="8">CGMCC 4.5737</strain>
    </source>
</reference>
<sequence length="111" mass="12156">MLSVLSLPATRFRIIAVAEALSWLGLLTGMLFKYVVASNEIGVKIFGPIHGALFLIYVLIALSVREPLGWDRRTTIWALVASVPPLGTVVFERWATRKGGMGEPVPELAHD</sequence>
<protein>
    <submittedName>
        <fullName evidence="8">Membrane protein</fullName>
    </submittedName>
</protein>
<gene>
    <name evidence="8" type="ORF">GCM10012275_03670</name>
</gene>
<feature type="transmembrane region" description="Helical" evidence="6">
    <location>
        <begin position="41"/>
        <end position="64"/>
    </location>
</feature>
<evidence type="ECO:0000256" key="1">
    <source>
        <dbReference type="ARBA" id="ARBA00004651"/>
    </source>
</evidence>
<comment type="subcellular location">
    <subcellularLocation>
        <location evidence="1">Cell membrane</location>
        <topology evidence="1">Multi-pass membrane protein</topology>
    </subcellularLocation>
</comment>
<feature type="transmembrane region" description="Helical" evidence="6">
    <location>
        <begin position="12"/>
        <end position="35"/>
    </location>
</feature>
<keyword evidence="3 6" id="KW-0812">Transmembrane</keyword>
<keyword evidence="2" id="KW-1003">Cell membrane</keyword>
<reference evidence="8" key="2">
    <citation type="submission" date="2020-09" db="EMBL/GenBank/DDBJ databases">
        <authorList>
            <person name="Sun Q."/>
            <person name="Zhou Y."/>
        </authorList>
    </citation>
    <scope>NUCLEOTIDE SEQUENCE</scope>
    <source>
        <strain evidence="8">CGMCC 4.5737</strain>
    </source>
</reference>
<evidence type="ECO:0000313" key="9">
    <source>
        <dbReference type="Proteomes" id="UP000637578"/>
    </source>
</evidence>
<dbReference type="PANTHER" id="PTHR40077:SF1">
    <property type="entry name" value="MEMBRANE PROTEIN"/>
    <property type="match status" value="1"/>
</dbReference>
<feature type="transmembrane region" description="Helical" evidence="6">
    <location>
        <begin position="76"/>
        <end position="95"/>
    </location>
</feature>
<organism evidence="8 9">
    <name type="scientific">Longimycelium tulufanense</name>
    <dbReference type="NCBI Taxonomy" id="907463"/>
    <lineage>
        <taxon>Bacteria</taxon>
        <taxon>Bacillati</taxon>
        <taxon>Actinomycetota</taxon>
        <taxon>Actinomycetes</taxon>
        <taxon>Pseudonocardiales</taxon>
        <taxon>Pseudonocardiaceae</taxon>
        <taxon>Longimycelium</taxon>
    </lineage>
</organism>
<dbReference type="GO" id="GO:0005886">
    <property type="term" value="C:plasma membrane"/>
    <property type="evidence" value="ECO:0007669"/>
    <property type="project" value="UniProtKB-SubCell"/>
</dbReference>